<dbReference type="EMBL" id="UINC01034730">
    <property type="protein sequence ID" value="SVB26034.1"/>
    <property type="molecule type" value="Genomic_DNA"/>
</dbReference>
<evidence type="ECO:0000313" key="1">
    <source>
        <dbReference type="EMBL" id="SVB26034.1"/>
    </source>
</evidence>
<protein>
    <submittedName>
        <fullName evidence="1">Uncharacterized protein</fullName>
    </submittedName>
</protein>
<sequence>MNNSSIKNVQCRKTGFSTDKFTLETVADKSKFLNQKVFCKSS</sequence>
<proteinExistence type="predicted"/>
<reference evidence="1" key="1">
    <citation type="submission" date="2018-05" db="EMBL/GenBank/DDBJ databases">
        <authorList>
            <person name="Lanie J.A."/>
            <person name="Ng W.-L."/>
            <person name="Kazmierczak K.M."/>
            <person name="Andrzejewski T.M."/>
            <person name="Davidsen T.M."/>
            <person name="Wayne K.J."/>
            <person name="Tettelin H."/>
            <person name="Glass J.I."/>
            <person name="Rusch D."/>
            <person name="Podicherti R."/>
            <person name="Tsui H.-C.T."/>
            <person name="Winkler M.E."/>
        </authorList>
    </citation>
    <scope>NUCLEOTIDE SEQUENCE</scope>
</reference>
<name>A0A382CJM4_9ZZZZ</name>
<organism evidence="1">
    <name type="scientific">marine metagenome</name>
    <dbReference type="NCBI Taxonomy" id="408172"/>
    <lineage>
        <taxon>unclassified sequences</taxon>
        <taxon>metagenomes</taxon>
        <taxon>ecological metagenomes</taxon>
    </lineage>
</organism>
<accession>A0A382CJM4</accession>
<dbReference type="AlphaFoldDB" id="A0A382CJM4"/>
<gene>
    <name evidence="1" type="ORF">METZ01_LOCUS178888</name>
</gene>